<evidence type="ECO:0000313" key="2">
    <source>
        <dbReference type="Proteomes" id="UP000267606"/>
    </source>
</evidence>
<name>A0A183H5F1_9BILA</name>
<evidence type="ECO:0000313" key="3">
    <source>
        <dbReference type="WBParaSite" id="OFLC_0000271001-mRNA-1"/>
    </source>
</evidence>
<reference evidence="1 2" key="2">
    <citation type="submission" date="2018-11" db="EMBL/GenBank/DDBJ databases">
        <authorList>
            <consortium name="Pathogen Informatics"/>
        </authorList>
    </citation>
    <scope>NUCLEOTIDE SEQUENCE [LARGE SCALE GENOMIC DNA]</scope>
</reference>
<dbReference type="WBParaSite" id="OFLC_0000271001-mRNA-1">
    <property type="protein sequence ID" value="OFLC_0000271001-mRNA-1"/>
    <property type="gene ID" value="OFLC_0000271001"/>
</dbReference>
<gene>
    <name evidence="1" type="ORF">OFLC_LOCUS2710</name>
</gene>
<dbReference type="STRING" id="387005.A0A183H5F1"/>
<proteinExistence type="predicted"/>
<dbReference type="AlphaFoldDB" id="A0A183H5F1"/>
<evidence type="ECO:0000313" key="1">
    <source>
        <dbReference type="EMBL" id="VDO33956.1"/>
    </source>
</evidence>
<accession>A0A183H5F1</accession>
<organism evidence="3">
    <name type="scientific">Onchocerca flexuosa</name>
    <dbReference type="NCBI Taxonomy" id="387005"/>
    <lineage>
        <taxon>Eukaryota</taxon>
        <taxon>Metazoa</taxon>
        <taxon>Ecdysozoa</taxon>
        <taxon>Nematoda</taxon>
        <taxon>Chromadorea</taxon>
        <taxon>Rhabditida</taxon>
        <taxon>Spirurina</taxon>
        <taxon>Spiruromorpha</taxon>
        <taxon>Filarioidea</taxon>
        <taxon>Onchocercidae</taxon>
        <taxon>Onchocerca</taxon>
    </lineage>
</organism>
<protein>
    <submittedName>
        <fullName evidence="3">STAR_dimer domain-containing protein</fullName>
    </submittedName>
</protein>
<dbReference type="EMBL" id="UZAJ01001621">
    <property type="protein sequence ID" value="VDO33956.1"/>
    <property type="molecule type" value="Genomic_DNA"/>
</dbReference>
<sequence length="64" mass="7471">MTRMLYPGNLYIASEAEIPCQGLLKKLGEELNQLSQRMLRIYNGLDNNEMNPLLRQLFDLTQQE</sequence>
<dbReference type="Proteomes" id="UP000267606">
    <property type="component" value="Unassembled WGS sequence"/>
</dbReference>
<reference evidence="3" key="1">
    <citation type="submission" date="2016-06" db="UniProtKB">
        <authorList>
            <consortium name="WormBaseParasite"/>
        </authorList>
    </citation>
    <scope>IDENTIFICATION</scope>
</reference>
<keyword evidence="2" id="KW-1185">Reference proteome</keyword>